<comment type="caution">
    <text evidence="1">The sequence shown here is derived from an EMBL/GenBank/DDBJ whole genome shotgun (WGS) entry which is preliminary data.</text>
</comment>
<reference evidence="1" key="1">
    <citation type="journal article" date="2011" name="J. Bacteriol.">
        <title>Genome sequence of the Marine Janibacter Sp. Strain HTCC2649.</title>
        <authorList>
            <person name="Thrash J.C."/>
            <person name="Cho J.C."/>
            <person name="Bertagnolli A.D."/>
            <person name="Ferriera S."/>
            <person name="Johnson J."/>
            <person name="Vergin K.L."/>
            <person name="Giovannoni S.J."/>
        </authorList>
    </citation>
    <scope>NUCLEOTIDE SEQUENCE</scope>
    <source>
        <strain evidence="1">HTCC2649</strain>
    </source>
</reference>
<accession>A3TMR7</accession>
<protein>
    <submittedName>
        <fullName evidence="1">Lipase</fullName>
    </submittedName>
</protein>
<feature type="disulfide bond" evidence="2">
    <location>
        <begin position="70"/>
        <end position="107"/>
    </location>
</feature>
<evidence type="ECO:0007829" key="2">
    <source>
        <dbReference type="PDB" id="7V3K"/>
    </source>
</evidence>
<feature type="disulfide bond" evidence="2">
    <location>
        <begin position="287"/>
        <end position="321"/>
    </location>
</feature>
<dbReference type="PDB" id="7V3K">
    <property type="method" value="X-ray"/>
    <property type="resolution" value="2.49 A"/>
    <property type="chains" value="A/B/C/D=37-328"/>
</dbReference>
<feature type="glycosylation site" description="N-linked (GlcNAc...) asparagine" evidence="2">
    <location>
        <position position="280"/>
    </location>
</feature>
<name>A0ACD6B9J5_9MICO</name>
<keyword evidence="2" id="KW-0479">Metal-binding</keyword>
<feature type="binding site" evidence="2">
    <location>
        <position position="122"/>
    </location>
    <ligand>
        <name>Ca(2+)</name>
        <dbReference type="ChEBI" id="CHEBI:29108"/>
    </ligand>
</feature>
<feature type="binding site" evidence="2">
    <location>
        <position position="116"/>
    </location>
    <ligand>
        <name>Ca(2+)</name>
        <dbReference type="ChEBI" id="CHEBI:29108"/>
    </ligand>
</feature>
<organism evidence="1">
    <name type="scientific">Janibacter sp. HTCC2649</name>
    <dbReference type="NCBI Taxonomy" id="313589"/>
    <lineage>
        <taxon>Bacteria</taxon>
        <taxon>Bacillati</taxon>
        <taxon>Actinomycetota</taxon>
        <taxon>Actinomycetes</taxon>
        <taxon>Micrococcales</taxon>
        <taxon>Intrasporangiaceae</taxon>
        <taxon>Janibacter</taxon>
    </lineage>
</organism>
<keyword evidence="2" id="KW-0106">Calcium</keyword>
<evidence type="ECO:0000313" key="1">
    <source>
        <dbReference type="EMBL" id="EAP97825.1"/>
    </source>
</evidence>
<dbReference type="EMBL" id="AAMN01000003">
    <property type="protein sequence ID" value="EAP97825.1"/>
    <property type="molecule type" value="Genomic_DNA"/>
</dbReference>
<keyword evidence="2" id="KW-0002">3D-structure</keyword>
<accession>A0ACD6B9J5</accession>
<feature type="binding site" evidence="2">
    <location>
        <position position="115"/>
    </location>
    <ligand>
        <name>Ca(2+)</name>
        <dbReference type="ChEBI" id="CHEBI:29108"/>
    </ligand>
</feature>
<sequence length="328" mass="34127">MELSMPLRLTRVMPALVAAAAAVALLPQSASAATVAADPVGPEQISFLPAKLYSSLAPTALPPGTNDWTCQPSAAHPRPVVLVHGTWANRYDSFAMIAPHLKRAGYCVYALNYGDENVSVLGQLPGLYATQTIKPAGGEISSFVDQVLDSTGADQVDMFGWSQGGIAARSYLKFYGGTNAANPAANKVKNLITFGATNHGTTLSGLGALAGQLAPATIPPVLGPAAADQLIDSPFLTELNAGGDTQPGVTYTIIGSRYDEVSTPYQRTFLTAGPGATVNNITLQNGCEIDLSDHLSGLYSYRLVGLVKKALDPTGNVYVPCLPNAPVL</sequence>
<proteinExistence type="evidence at protein level"/>
<gene>
    <name evidence="1" type="ORF">JNB_12713</name>
</gene>